<dbReference type="EMBL" id="BMAU01021349">
    <property type="protein sequence ID" value="GFY18574.1"/>
    <property type="molecule type" value="Genomic_DNA"/>
</dbReference>
<organism evidence="1 2">
    <name type="scientific">Trichonephila clavipes</name>
    <name type="common">Golden silk orbweaver</name>
    <name type="synonym">Nephila clavipes</name>
    <dbReference type="NCBI Taxonomy" id="2585209"/>
    <lineage>
        <taxon>Eukaryota</taxon>
        <taxon>Metazoa</taxon>
        <taxon>Ecdysozoa</taxon>
        <taxon>Arthropoda</taxon>
        <taxon>Chelicerata</taxon>
        <taxon>Arachnida</taxon>
        <taxon>Araneae</taxon>
        <taxon>Araneomorphae</taxon>
        <taxon>Entelegynae</taxon>
        <taxon>Araneoidea</taxon>
        <taxon>Nephilidae</taxon>
        <taxon>Trichonephila</taxon>
    </lineage>
</organism>
<comment type="caution">
    <text evidence="1">The sequence shown here is derived from an EMBL/GenBank/DDBJ whole genome shotgun (WGS) entry which is preliminary data.</text>
</comment>
<gene>
    <name evidence="1" type="ORF">TNCV_2397991</name>
</gene>
<accession>A0A8X6VM92</accession>
<proteinExistence type="predicted"/>
<name>A0A8X6VM92_TRICX</name>
<evidence type="ECO:0000313" key="1">
    <source>
        <dbReference type="EMBL" id="GFY18574.1"/>
    </source>
</evidence>
<keyword evidence="2" id="KW-1185">Reference proteome</keyword>
<protein>
    <submittedName>
        <fullName evidence="1">Uncharacterized protein</fullName>
    </submittedName>
</protein>
<evidence type="ECO:0000313" key="2">
    <source>
        <dbReference type="Proteomes" id="UP000887159"/>
    </source>
</evidence>
<sequence>MTTHVELSHLTKLTTFSRYPTQCKLSTHHKHTKKLSQLQPLELASLSPTLHSLNGLSRLQRKITHHKTSLACKISHFTKHSPLSQRSGFNSFMGLLPHHGLKASVTPVRDIPHP</sequence>
<reference evidence="1" key="1">
    <citation type="submission" date="2020-08" db="EMBL/GenBank/DDBJ databases">
        <title>Multicomponent nature underlies the extraordinary mechanical properties of spider dragline silk.</title>
        <authorList>
            <person name="Kono N."/>
            <person name="Nakamura H."/>
            <person name="Mori M."/>
            <person name="Yoshida Y."/>
            <person name="Ohtoshi R."/>
            <person name="Malay A.D."/>
            <person name="Moran D.A.P."/>
            <person name="Tomita M."/>
            <person name="Numata K."/>
            <person name="Arakawa K."/>
        </authorList>
    </citation>
    <scope>NUCLEOTIDE SEQUENCE</scope>
</reference>
<dbReference type="AlphaFoldDB" id="A0A8X6VM92"/>
<dbReference type="Proteomes" id="UP000887159">
    <property type="component" value="Unassembled WGS sequence"/>
</dbReference>